<gene>
    <name evidence="1" type="ORF">A3E44_05035</name>
</gene>
<evidence type="ECO:0000313" key="1">
    <source>
        <dbReference type="EMBL" id="OGM54982.1"/>
    </source>
</evidence>
<protein>
    <recommendedName>
        <fullName evidence="3">HEPN domain-containing protein</fullName>
    </recommendedName>
</protein>
<name>A0A1F8ATB1_9BACT</name>
<dbReference type="AlphaFoldDB" id="A0A1F8ATB1"/>
<accession>A0A1F8ATB1</accession>
<reference evidence="1 2" key="1">
    <citation type="journal article" date="2016" name="Nat. Commun.">
        <title>Thousands of microbial genomes shed light on interconnected biogeochemical processes in an aquifer system.</title>
        <authorList>
            <person name="Anantharaman K."/>
            <person name="Brown C.T."/>
            <person name="Hug L.A."/>
            <person name="Sharon I."/>
            <person name="Castelle C.J."/>
            <person name="Probst A.J."/>
            <person name="Thomas B.C."/>
            <person name="Singh A."/>
            <person name="Wilkins M.J."/>
            <person name="Karaoz U."/>
            <person name="Brodie E.L."/>
            <person name="Williams K.H."/>
            <person name="Hubbard S.S."/>
            <person name="Banfield J.F."/>
        </authorList>
    </citation>
    <scope>NUCLEOTIDE SEQUENCE [LARGE SCALE GENOMIC DNA]</scope>
</reference>
<dbReference type="EMBL" id="MGGW01000007">
    <property type="protein sequence ID" value="OGM54982.1"/>
    <property type="molecule type" value="Genomic_DNA"/>
</dbReference>
<sequence>MALNKFDKTSDAIADLYRASFCFAKQSKDVGISFLLKAKKKLGDKMTLNINEITDNYTYWAEKILDEYKRLKMNLSSN</sequence>
<evidence type="ECO:0000313" key="2">
    <source>
        <dbReference type="Proteomes" id="UP000178603"/>
    </source>
</evidence>
<organism evidence="1 2">
    <name type="scientific">Candidatus Woesebacteria bacterium RIFCSPHIGHO2_12_FULL_41_24</name>
    <dbReference type="NCBI Taxonomy" id="1802510"/>
    <lineage>
        <taxon>Bacteria</taxon>
        <taxon>Candidatus Woeseibacteriota</taxon>
    </lineage>
</organism>
<proteinExistence type="predicted"/>
<comment type="caution">
    <text evidence="1">The sequence shown here is derived from an EMBL/GenBank/DDBJ whole genome shotgun (WGS) entry which is preliminary data.</text>
</comment>
<evidence type="ECO:0008006" key="3">
    <source>
        <dbReference type="Google" id="ProtNLM"/>
    </source>
</evidence>
<dbReference type="Proteomes" id="UP000178603">
    <property type="component" value="Unassembled WGS sequence"/>
</dbReference>